<dbReference type="Gene3D" id="3.40.1190.10">
    <property type="entry name" value="Mur-like, catalytic domain"/>
    <property type="match status" value="1"/>
</dbReference>
<keyword evidence="6" id="KW-0460">Magnesium</keyword>
<sequence>MIELGLARIQKLLQKTPQTWKAVHVAGTNGKGSICAYLTAMLRANNISCAKFTSPHLIDRWDCISINDTAVSETKFRQFEDLVRQRNEEWQINASEFELLTATAFEIFEAERVEVGVVEVGLGGRLDATNVLKHKAITVISKIGLDHQSFLGNTLSEIALQKAGIMRQDVPCVVDASNPISVLDVFRVHSQEVGSHLKITSLESSDIARSLKDDLEPHQAQNLAVAHEAFRTAFPQYAHTAEVVTPAIRNMSWPGRLQLLDIKAVTGRQQSVLLDGAHNHQSAEALAGYVNRHFRAGGEPKPVTWILAASQGKDLTEIIKSLIHQGDFVVAVEFGPVDGMPWVKPMSAETILSAVARSSTSSQHNSKENLQDALQWASHIADGGPLVIAGSLYLVSDVMRLLRSAT</sequence>
<dbReference type="Proteomes" id="UP001408356">
    <property type="component" value="Unassembled WGS sequence"/>
</dbReference>
<dbReference type="Gene3D" id="3.90.190.20">
    <property type="entry name" value="Mur ligase, C-terminal domain"/>
    <property type="match status" value="1"/>
</dbReference>
<comment type="similarity">
    <text evidence="1">Belongs to the folylpolyglutamate synthase family.</text>
</comment>
<keyword evidence="3" id="KW-0479">Metal-binding</keyword>
<evidence type="ECO:0000256" key="1">
    <source>
        <dbReference type="ARBA" id="ARBA00008276"/>
    </source>
</evidence>
<dbReference type="InterPro" id="IPR036565">
    <property type="entry name" value="Mur-like_cat_sf"/>
</dbReference>
<comment type="caution">
    <text evidence="7">The sequence shown here is derived from an EMBL/GenBank/DDBJ whole genome shotgun (WGS) entry which is preliminary data.</text>
</comment>
<dbReference type="PIRSF" id="PIRSF001563">
    <property type="entry name" value="Folylpolyglu_synth"/>
    <property type="match status" value="1"/>
</dbReference>
<evidence type="ECO:0000256" key="3">
    <source>
        <dbReference type="ARBA" id="ARBA00022723"/>
    </source>
</evidence>
<dbReference type="PROSITE" id="PS01012">
    <property type="entry name" value="FOLYLPOLYGLU_SYNT_2"/>
    <property type="match status" value="1"/>
</dbReference>
<keyword evidence="5" id="KW-0067">ATP-binding</keyword>
<gene>
    <name evidence="7" type="ORF">SUNI508_05756</name>
</gene>
<keyword evidence="8" id="KW-1185">Reference proteome</keyword>
<dbReference type="PANTHER" id="PTHR11136">
    <property type="entry name" value="FOLYLPOLYGLUTAMATE SYNTHASE-RELATED"/>
    <property type="match status" value="1"/>
</dbReference>
<dbReference type="InterPro" id="IPR001645">
    <property type="entry name" value="Folylpolyglutamate_synth"/>
</dbReference>
<evidence type="ECO:0000256" key="2">
    <source>
        <dbReference type="ARBA" id="ARBA00022598"/>
    </source>
</evidence>
<keyword evidence="4" id="KW-0547">Nucleotide-binding</keyword>
<name>A0ABR2V462_9PEZI</name>
<evidence type="ECO:0000313" key="8">
    <source>
        <dbReference type="Proteomes" id="UP001408356"/>
    </source>
</evidence>
<dbReference type="InterPro" id="IPR036615">
    <property type="entry name" value="Mur_ligase_C_dom_sf"/>
</dbReference>
<dbReference type="NCBIfam" id="TIGR01499">
    <property type="entry name" value="folC"/>
    <property type="match status" value="1"/>
</dbReference>
<protein>
    <submittedName>
        <fullName evidence="7">Dihydrofolate synthetase</fullName>
    </submittedName>
</protein>
<dbReference type="PANTHER" id="PTHR11136:SF0">
    <property type="entry name" value="DIHYDROFOLATE SYNTHETASE-RELATED"/>
    <property type="match status" value="1"/>
</dbReference>
<reference evidence="7 8" key="1">
    <citation type="journal article" date="2024" name="J. Plant Pathol.">
        <title>Sequence and assembly of the genome of Seiridium unicorne, isolate CBS 538.82, causal agent of cypress canker disease.</title>
        <authorList>
            <person name="Scali E."/>
            <person name="Rocca G.D."/>
            <person name="Danti R."/>
            <person name="Garbelotto M."/>
            <person name="Barberini S."/>
            <person name="Baroncelli R."/>
            <person name="Emiliani G."/>
        </authorList>
    </citation>
    <scope>NUCLEOTIDE SEQUENCE [LARGE SCALE GENOMIC DNA]</scope>
    <source>
        <strain evidence="7 8">BM-138-508</strain>
    </source>
</reference>
<organism evidence="7 8">
    <name type="scientific">Seiridium unicorne</name>
    <dbReference type="NCBI Taxonomy" id="138068"/>
    <lineage>
        <taxon>Eukaryota</taxon>
        <taxon>Fungi</taxon>
        <taxon>Dikarya</taxon>
        <taxon>Ascomycota</taxon>
        <taxon>Pezizomycotina</taxon>
        <taxon>Sordariomycetes</taxon>
        <taxon>Xylariomycetidae</taxon>
        <taxon>Amphisphaeriales</taxon>
        <taxon>Sporocadaceae</taxon>
        <taxon>Seiridium</taxon>
    </lineage>
</organism>
<evidence type="ECO:0000256" key="5">
    <source>
        <dbReference type="ARBA" id="ARBA00022840"/>
    </source>
</evidence>
<dbReference type="SUPFAM" id="SSF53623">
    <property type="entry name" value="MurD-like peptide ligases, catalytic domain"/>
    <property type="match status" value="1"/>
</dbReference>
<proteinExistence type="inferred from homology"/>
<evidence type="ECO:0000313" key="7">
    <source>
        <dbReference type="EMBL" id="KAK9421521.1"/>
    </source>
</evidence>
<dbReference type="EMBL" id="JARVKF010000179">
    <property type="protein sequence ID" value="KAK9421521.1"/>
    <property type="molecule type" value="Genomic_DNA"/>
</dbReference>
<dbReference type="InterPro" id="IPR018109">
    <property type="entry name" value="Folylpolyglutamate_synth_CS"/>
</dbReference>
<keyword evidence="2" id="KW-0436">Ligase</keyword>
<evidence type="ECO:0000256" key="6">
    <source>
        <dbReference type="ARBA" id="ARBA00022842"/>
    </source>
</evidence>
<dbReference type="SUPFAM" id="SSF53244">
    <property type="entry name" value="MurD-like peptide ligases, peptide-binding domain"/>
    <property type="match status" value="1"/>
</dbReference>
<accession>A0ABR2V462</accession>
<evidence type="ECO:0000256" key="4">
    <source>
        <dbReference type="ARBA" id="ARBA00022741"/>
    </source>
</evidence>